<name>A0A4S2LSE7_OPIFE</name>
<organism evidence="1 2">
    <name type="scientific">Opisthorchis felineus</name>
    <dbReference type="NCBI Taxonomy" id="147828"/>
    <lineage>
        <taxon>Eukaryota</taxon>
        <taxon>Metazoa</taxon>
        <taxon>Spiralia</taxon>
        <taxon>Lophotrochozoa</taxon>
        <taxon>Platyhelminthes</taxon>
        <taxon>Trematoda</taxon>
        <taxon>Digenea</taxon>
        <taxon>Opisthorchiida</taxon>
        <taxon>Opisthorchiata</taxon>
        <taxon>Opisthorchiidae</taxon>
        <taxon>Opisthorchis</taxon>
    </lineage>
</organism>
<sequence length="118" mass="12944">MPLESVFDQNQCPGESADEYADALHELAAKTCSEDSQNVHDVRTTKGVTAGVRNSDRKAEFRQKGDRALCGTLQLARIREHVNDSKNSAPSTVPLLPPAQGQWQAITIPIEFKPNSQN</sequence>
<reference evidence="1 2" key="1">
    <citation type="journal article" date="2019" name="BMC Genomics">
        <title>New insights from Opisthorchis felineus genome: update on genomics of the epidemiologically important liver flukes.</title>
        <authorList>
            <person name="Ershov N.I."/>
            <person name="Mordvinov V.A."/>
            <person name="Prokhortchouk E.B."/>
            <person name="Pakharukova M.Y."/>
            <person name="Gunbin K.V."/>
            <person name="Ustyantsev K."/>
            <person name="Genaev M.A."/>
            <person name="Blinov A.G."/>
            <person name="Mazur A."/>
            <person name="Boulygina E."/>
            <person name="Tsygankova S."/>
            <person name="Khrameeva E."/>
            <person name="Chekanov N."/>
            <person name="Fan G."/>
            <person name="Xiao A."/>
            <person name="Zhang H."/>
            <person name="Xu X."/>
            <person name="Yang H."/>
            <person name="Solovyev V."/>
            <person name="Lee S.M."/>
            <person name="Liu X."/>
            <person name="Afonnikov D.A."/>
            <person name="Skryabin K.G."/>
        </authorList>
    </citation>
    <scope>NUCLEOTIDE SEQUENCE [LARGE SCALE GENOMIC DNA]</scope>
    <source>
        <strain evidence="1">AK-0245</strain>
        <tissue evidence="1">Whole organism</tissue>
    </source>
</reference>
<dbReference type="AlphaFoldDB" id="A0A4S2LSE7"/>
<protein>
    <submittedName>
        <fullName evidence="1">Uncharacterized protein</fullName>
    </submittedName>
</protein>
<dbReference type="Proteomes" id="UP000308267">
    <property type="component" value="Unassembled WGS sequence"/>
</dbReference>
<comment type="caution">
    <text evidence="1">The sequence shown here is derived from an EMBL/GenBank/DDBJ whole genome shotgun (WGS) entry which is preliminary data.</text>
</comment>
<dbReference type="EMBL" id="SJOL01006441">
    <property type="protein sequence ID" value="TGZ66715.1"/>
    <property type="molecule type" value="Genomic_DNA"/>
</dbReference>
<accession>A0A4S2LSE7</accession>
<evidence type="ECO:0000313" key="1">
    <source>
        <dbReference type="EMBL" id="TGZ66715.1"/>
    </source>
</evidence>
<evidence type="ECO:0000313" key="2">
    <source>
        <dbReference type="Proteomes" id="UP000308267"/>
    </source>
</evidence>
<keyword evidence="2" id="KW-1185">Reference proteome</keyword>
<gene>
    <name evidence="1" type="ORF">CRM22_005164</name>
</gene>
<proteinExistence type="predicted"/>